<protein>
    <submittedName>
        <fullName evidence="1">Uncharacterized protein</fullName>
    </submittedName>
</protein>
<sequence>MKERLEVMCCTGSYVKRVQFCQICPGDHEIVERLCPARNYYHPRQLKKQMQQDVGGVVVL</sequence>
<accession>A0A225UPT5</accession>
<proteinExistence type="predicted"/>
<keyword evidence="2" id="KW-1185">Reference proteome</keyword>
<dbReference type="Proteomes" id="UP000198211">
    <property type="component" value="Unassembled WGS sequence"/>
</dbReference>
<dbReference type="EMBL" id="NBNE01013411">
    <property type="protein sequence ID" value="OWY95102.1"/>
    <property type="molecule type" value="Genomic_DNA"/>
</dbReference>
<organism evidence="1 2">
    <name type="scientific">Phytophthora megakarya</name>
    <dbReference type="NCBI Taxonomy" id="4795"/>
    <lineage>
        <taxon>Eukaryota</taxon>
        <taxon>Sar</taxon>
        <taxon>Stramenopiles</taxon>
        <taxon>Oomycota</taxon>
        <taxon>Peronosporomycetes</taxon>
        <taxon>Peronosporales</taxon>
        <taxon>Peronosporaceae</taxon>
        <taxon>Phytophthora</taxon>
    </lineage>
</organism>
<comment type="caution">
    <text evidence="1">The sequence shown here is derived from an EMBL/GenBank/DDBJ whole genome shotgun (WGS) entry which is preliminary data.</text>
</comment>
<dbReference type="AlphaFoldDB" id="A0A225UPT5"/>
<gene>
    <name evidence="1" type="ORF">PHMEG_00034982</name>
</gene>
<evidence type="ECO:0000313" key="1">
    <source>
        <dbReference type="EMBL" id="OWY95102.1"/>
    </source>
</evidence>
<reference evidence="2" key="1">
    <citation type="submission" date="2017-03" db="EMBL/GenBank/DDBJ databases">
        <title>Phytopthora megakarya and P. palmivora, two closely related causual agents of cacao black pod achieved similar genome size and gene model numbers by different mechanisms.</title>
        <authorList>
            <person name="Ali S."/>
            <person name="Shao J."/>
            <person name="Larry D.J."/>
            <person name="Kronmiller B."/>
            <person name="Shen D."/>
            <person name="Strem M.D."/>
            <person name="Melnick R.L."/>
            <person name="Guiltinan M.J."/>
            <person name="Tyler B.M."/>
            <person name="Meinhardt L.W."/>
            <person name="Bailey B.A."/>
        </authorList>
    </citation>
    <scope>NUCLEOTIDE SEQUENCE [LARGE SCALE GENOMIC DNA]</scope>
    <source>
        <strain evidence="2">zdho120</strain>
    </source>
</reference>
<evidence type="ECO:0000313" key="2">
    <source>
        <dbReference type="Proteomes" id="UP000198211"/>
    </source>
</evidence>
<name>A0A225UPT5_9STRA</name>